<dbReference type="Proteomes" id="UP000590964">
    <property type="component" value="Unassembled WGS sequence"/>
</dbReference>
<reference evidence="3" key="2">
    <citation type="submission" date="2021-03" db="EMBL/GenBank/DDBJ databases">
        <authorList>
            <person name="Jaffe A."/>
        </authorList>
    </citation>
    <scope>NUCLEOTIDE SEQUENCE</scope>
    <source>
        <strain evidence="3">RIFCSPLOWO2_01_FULL_43_13</strain>
    </source>
</reference>
<comment type="caution">
    <text evidence="2">The sequence shown here is derived from an EMBL/GenBank/DDBJ whole genome shotgun (WGS) entry which is preliminary data.</text>
</comment>
<dbReference type="Proteomes" id="UP000680185">
    <property type="component" value="Unassembled WGS sequence"/>
</dbReference>
<name>A0A7J4KTU0_9ARCH</name>
<evidence type="ECO:0000313" key="4">
    <source>
        <dbReference type="Proteomes" id="UP000527315"/>
    </source>
</evidence>
<evidence type="ECO:0000313" key="1">
    <source>
        <dbReference type="EMBL" id="HIH21622.1"/>
    </source>
</evidence>
<dbReference type="Proteomes" id="UP000527315">
    <property type="component" value="Unassembled WGS sequence"/>
</dbReference>
<reference evidence="4 5" key="1">
    <citation type="journal article" date="2020" name="bioRxiv">
        <title>A rank-normalized archaeal taxonomy based on genome phylogeny resolves widespread incomplete and uneven classifications.</title>
        <authorList>
            <person name="Rinke C."/>
            <person name="Chuvochina M."/>
            <person name="Mussig A.J."/>
            <person name="Chaumeil P.-A."/>
            <person name="Waite D.W."/>
            <person name="Whitman W.B."/>
            <person name="Parks D.H."/>
            <person name="Hugenholtz P."/>
        </authorList>
    </citation>
    <scope>NUCLEOTIDE SEQUENCE [LARGE SCALE GENOMIC DNA]</scope>
</reference>
<evidence type="ECO:0000313" key="5">
    <source>
        <dbReference type="Proteomes" id="UP000590964"/>
    </source>
</evidence>
<dbReference type="EMBL" id="JAGVWB010000030">
    <property type="protein sequence ID" value="MBS3058618.1"/>
    <property type="molecule type" value="Genomic_DNA"/>
</dbReference>
<protein>
    <submittedName>
        <fullName evidence="2">Uncharacterized protein</fullName>
    </submittedName>
</protein>
<evidence type="ECO:0000313" key="3">
    <source>
        <dbReference type="EMBL" id="MBS3058618.1"/>
    </source>
</evidence>
<dbReference type="EMBL" id="DUFW01000049">
    <property type="protein sequence ID" value="HIH21622.1"/>
    <property type="molecule type" value="Genomic_DNA"/>
</dbReference>
<proteinExistence type="predicted"/>
<dbReference type="AlphaFoldDB" id="A0A7J4KTU0"/>
<organism evidence="2 4">
    <name type="scientific">Candidatus Iainarchaeum sp</name>
    <dbReference type="NCBI Taxonomy" id="3101447"/>
    <lineage>
        <taxon>Archaea</taxon>
        <taxon>Candidatus Iainarchaeota</taxon>
        <taxon>Candidatus Iainarchaeia</taxon>
        <taxon>Candidatus Iainarchaeales</taxon>
        <taxon>Candidatus Iainarchaeaceae</taxon>
        <taxon>Candidatus Iainarchaeum</taxon>
    </lineage>
</organism>
<accession>A0A7J4KTU0</accession>
<reference evidence="3" key="3">
    <citation type="submission" date="2021-05" db="EMBL/GenBank/DDBJ databases">
        <title>Protein family content uncovers lineage relationships and bacterial pathway maintenance mechanisms in DPANN archaea.</title>
        <authorList>
            <person name="Castelle C.J."/>
            <person name="Meheust R."/>
            <person name="Jaffe A.L."/>
            <person name="Seitz K."/>
            <person name="Gong X."/>
            <person name="Baker B.J."/>
            <person name="Banfield J.F."/>
        </authorList>
    </citation>
    <scope>NUCLEOTIDE SEQUENCE</scope>
    <source>
        <strain evidence="3">RIFCSPLOWO2_01_FULL_43_13</strain>
    </source>
</reference>
<dbReference type="EMBL" id="DUFJ01000094">
    <property type="protein sequence ID" value="HIH33423.1"/>
    <property type="molecule type" value="Genomic_DNA"/>
</dbReference>
<sequence>MPLRNRFVWFKYLGKPVSAYRDWKARRDTARKTEEAEFERRVRLDKEARELHRTEFEKAKDRAKERHAAARDREFTRASVPVPEKGKPRVKLKLEEPKPIIEREDFSLEKKGMLDASYETPQLTLHGCVAALTPKVNLSAEEKTVLANLYLVGKHFYGKDEKGRDVRAPFSGGFTMAGAKYVQHRLNVLSKDPRTIFSPGERRTVELSIQRIEALLQKLEKP</sequence>
<evidence type="ECO:0000313" key="2">
    <source>
        <dbReference type="EMBL" id="HIH33423.1"/>
    </source>
</evidence>
<gene>
    <name evidence="1" type="ORF">HA222_03125</name>
    <name evidence="2" type="ORF">HA227_04185</name>
    <name evidence="3" type="ORF">J4478_04425</name>
</gene>